<proteinExistence type="predicted"/>
<gene>
    <name evidence="1" type="ORF">BG006_001052</name>
</gene>
<evidence type="ECO:0000313" key="1">
    <source>
        <dbReference type="EMBL" id="KAF9337951.1"/>
    </source>
</evidence>
<protein>
    <submittedName>
        <fullName evidence="1">Uncharacterized protein</fullName>
    </submittedName>
</protein>
<dbReference type="EMBL" id="JAAAUY010000012">
    <property type="protein sequence ID" value="KAF9337951.1"/>
    <property type="molecule type" value="Genomic_DNA"/>
</dbReference>
<organism evidence="1 2">
    <name type="scientific">Podila minutissima</name>
    <dbReference type="NCBI Taxonomy" id="64525"/>
    <lineage>
        <taxon>Eukaryota</taxon>
        <taxon>Fungi</taxon>
        <taxon>Fungi incertae sedis</taxon>
        <taxon>Mucoromycota</taxon>
        <taxon>Mortierellomycotina</taxon>
        <taxon>Mortierellomycetes</taxon>
        <taxon>Mortierellales</taxon>
        <taxon>Mortierellaceae</taxon>
        <taxon>Podila</taxon>
    </lineage>
</organism>
<dbReference type="AlphaFoldDB" id="A0A9P5SXV7"/>
<evidence type="ECO:0000313" key="2">
    <source>
        <dbReference type="Proteomes" id="UP000696485"/>
    </source>
</evidence>
<keyword evidence="2" id="KW-1185">Reference proteome</keyword>
<dbReference type="Proteomes" id="UP000696485">
    <property type="component" value="Unassembled WGS sequence"/>
</dbReference>
<name>A0A9P5SXV7_9FUNG</name>
<comment type="caution">
    <text evidence="1">The sequence shown here is derived from an EMBL/GenBank/DDBJ whole genome shotgun (WGS) entry which is preliminary data.</text>
</comment>
<sequence length="77" mass="8762">MATADQAFQGLQDNVNHYESTFQFFLNNEAFFSEVTNMLPAQAEQELGNQEANLITKVVYEVLKTLKPNFDTDLNTL</sequence>
<reference evidence="1" key="1">
    <citation type="journal article" date="2020" name="Fungal Divers.">
        <title>Resolving the Mortierellaceae phylogeny through synthesis of multi-gene phylogenetics and phylogenomics.</title>
        <authorList>
            <person name="Vandepol N."/>
            <person name="Liber J."/>
            <person name="Desiro A."/>
            <person name="Na H."/>
            <person name="Kennedy M."/>
            <person name="Barry K."/>
            <person name="Grigoriev I.V."/>
            <person name="Miller A.N."/>
            <person name="O'Donnell K."/>
            <person name="Stajich J.E."/>
            <person name="Bonito G."/>
        </authorList>
    </citation>
    <scope>NUCLEOTIDE SEQUENCE</scope>
    <source>
        <strain evidence="1">NVP1</strain>
    </source>
</reference>
<accession>A0A9P5SXV7</accession>